<dbReference type="Pfam" id="PF00324">
    <property type="entry name" value="AA_permease"/>
    <property type="match status" value="1"/>
</dbReference>
<evidence type="ECO:0000256" key="2">
    <source>
        <dbReference type="ARBA" id="ARBA00010593"/>
    </source>
</evidence>
<evidence type="ECO:0000256" key="4">
    <source>
        <dbReference type="ARBA" id="ARBA00022692"/>
    </source>
</evidence>
<dbReference type="Gene3D" id="1.20.1740.10">
    <property type="entry name" value="Amino acid/polyamine transporter I"/>
    <property type="match status" value="1"/>
</dbReference>
<feature type="region of interest" description="Disordered" evidence="7">
    <location>
        <begin position="851"/>
        <end position="872"/>
    </location>
</feature>
<feature type="region of interest" description="Disordered" evidence="7">
    <location>
        <begin position="892"/>
        <end position="923"/>
    </location>
</feature>
<organism evidence="11 12">
    <name type="scientific">Tribonema minus</name>
    <dbReference type="NCBI Taxonomy" id="303371"/>
    <lineage>
        <taxon>Eukaryota</taxon>
        <taxon>Sar</taxon>
        <taxon>Stramenopiles</taxon>
        <taxon>Ochrophyta</taxon>
        <taxon>PX clade</taxon>
        <taxon>Xanthophyceae</taxon>
        <taxon>Tribonematales</taxon>
        <taxon>Tribonemataceae</taxon>
        <taxon>Tribonema</taxon>
    </lineage>
</organism>
<keyword evidence="12" id="KW-1185">Reference proteome</keyword>
<proteinExistence type="inferred from homology"/>
<comment type="subcellular location">
    <subcellularLocation>
        <location evidence="1">Membrane</location>
        <topology evidence="1">Multi-pass membrane protein</topology>
    </subcellularLocation>
</comment>
<comment type="caution">
    <text evidence="11">The sequence shown here is derived from an EMBL/GenBank/DDBJ whole genome shotgun (WGS) entry which is preliminary data.</text>
</comment>
<dbReference type="Proteomes" id="UP000664859">
    <property type="component" value="Unassembled WGS sequence"/>
</dbReference>
<dbReference type="InterPro" id="IPR018491">
    <property type="entry name" value="SLC12_C"/>
</dbReference>
<dbReference type="InterPro" id="IPR004842">
    <property type="entry name" value="SLC12A_fam"/>
</dbReference>
<keyword evidence="3" id="KW-0813">Transport</keyword>
<feature type="domain" description="Amino acid permease/ SLC12A" evidence="9">
    <location>
        <begin position="99"/>
        <end position="557"/>
    </location>
</feature>
<dbReference type="PANTHER" id="PTHR11827">
    <property type="entry name" value="SOLUTE CARRIER FAMILY 12, CATION COTRANSPORTERS"/>
    <property type="match status" value="1"/>
</dbReference>
<evidence type="ECO:0000259" key="10">
    <source>
        <dbReference type="Pfam" id="PF03522"/>
    </source>
</evidence>
<feature type="transmembrane region" description="Helical" evidence="8">
    <location>
        <begin position="442"/>
        <end position="463"/>
    </location>
</feature>
<dbReference type="GO" id="GO:0015377">
    <property type="term" value="F:chloride:monoatomic cation symporter activity"/>
    <property type="evidence" value="ECO:0007669"/>
    <property type="project" value="InterPro"/>
</dbReference>
<gene>
    <name evidence="11" type="ORF">JKP88DRAFT_310456</name>
</gene>
<feature type="region of interest" description="Disordered" evidence="7">
    <location>
        <begin position="786"/>
        <end position="812"/>
    </location>
</feature>
<evidence type="ECO:0000313" key="11">
    <source>
        <dbReference type="EMBL" id="KAG5186000.1"/>
    </source>
</evidence>
<feature type="transmembrane region" description="Helical" evidence="8">
    <location>
        <begin position="350"/>
        <end position="371"/>
    </location>
</feature>
<comment type="similarity">
    <text evidence="2">Belongs to the SLC12A transporter family.</text>
</comment>
<sequence>MAANGRGAAYDWSDVTRNGALATGGVELEDVAFSPSRGGGARTYALGSQTEDHDSEAGLQAQANSSRDHYVMSTKNQAAAAMANRNHVRESKLGTMKGVFLPCFQNILGVIVFIRLPYITGQAGIWMTMLILFLSKLTTVLTTLSMSAIATNGTVQAGGPYFIISRNLGVELGGAIGTLFYLGTTIAASLYVLGAVEVISAAFTDEAGYVMQLLSVGLMLCITLIVGVGVRYVNMGAALLLWLVFFSLGSITLGLILFASGVYTGHLTSADRVPFENFKPRYLTDPGAATGIMAGCNRSAVLHNPGRSIPKGTLWAIAATALLYLFFMWFFGCSVAYGTLIDDKLVAMHVAWPTPYLVAVGIVAASLGAAMQCVTGASSLLAAIADDGALPVLSAFASPAAAAQSGGGGGGARAPARAVVATGLIAALPCLAGNLDYITAPITMAFLLMYASVNLSCYVLCVLQSPGFRPQWRYYAWWTALGGVAMCVALMLMISWEAAVVLITAAFALLFYIKYQNATRDWGDTLTGFRYQVARDVLLSLSEKQTMHAKNWRPQVLVLCAIDEGGNPLVPELLSLAGQMKKGRGLLMAVALIKGDHLQDAVRAEEAQGVLALHLKDEKMEGFCKVSVCHDPVDAAITIMHHAGMGTMQPNSVLLAWPDDWSKNSESGVAFVATLRGAVHAHKAVMVLKGAQALPTQYEVLEPSCTVDIWWVAHDGGLLLLVPYLLSLHPTWSRCQLRLFSVIVDPADNPRRVEHDVREYLEQVRINAVVASVDMSDVERNREAYEAEMAGRKQQQARRAPSAQDRYSSSSGGGGDLLDIGAAVNSAAAYTARGGLGELEELEGDRVPQLQHAGSSASGGGGGSRLHQRSGSVGHAATAAAAAAVAAAAAANGGGAHGGAAPKSPIRGAPNLGVEDAGEEGDAEAVRLRRRMTAVLLNRHMRERSSGARLVVTNLPLVRDMAAYDVLQLWEAISEGLKPVLMIRGTGQEVITQFG</sequence>
<feature type="transmembrane region" description="Helical" evidence="8">
    <location>
        <begin position="99"/>
        <end position="119"/>
    </location>
</feature>
<evidence type="ECO:0000256" key="3">
    <source>
        <dbReference type="ARBA" id="ARBA00022448"/>
    </source>
</evidence>
<accession>A0A835Z2U9</accession>
<dbReference type="GO" id="GO:0016020">
    <property type="term" value="C:membrane"/>
    <property type="evidence" value="ECO:0007669"/>
    <property type="project" value="UniProtKB-SubCell"/>
</dbReference>
<keyword evidence="6 8" id="KW-0472">Membrane</keyword>
<feature type="transmembrane region" description="Helical" evidence="8">
    <location>
        <begin position="125"/>
        <end position="151"/>
    </location>
</feature>
<evidence type="ECO:0000256" key="8">
    <source>
        <dbReference type="SAM" id="Phobius"/>
    </source>
</evidence>
<feature type="transmembrane region" description="Helical" evidence="8">
    <location>
        <begin position="314"/>
        <end position="338"/>
    </location>
</feature>
<feature type="transmembrane region" description="Helical" evidence="8">
    <location>
        <begin position="172"/>
        <end position="193"/>
    </location>
</feature>
<reference evidence="11" key="1">
    <citation type="submission" date="2021-02" db="EMBL/GenBank/DDBJ databases">
        <title>First Annotated Genome of the Yellow-green Alga Tribonema minus.</title>
        <authorList>
            <person name="Mahan K.M."/>
        </authorList>
    </citation>
    <scope>NUCLEOTIDE SEQUENCE</scope>
    <source>
        <strain evidence="11">UTEX B ZZ1240</strain>
    </source>
</reference>
<feature type="domain" description="SLC12A transporter C-terminal" evidence="10">
    <location>
        <begin position="571"/>
        <end position="694"/>
    </location>
</feature>
<dbReference type="PANTHER" id="PTHR11827:SF72">
    <property type="entry name" value="GH08340P"/>
    <property type="match status" value="1"/>
</dbReference>
<feature type="domain" description="SLC12A transporter C-terminal" evidence="10">
    <location>
        <begin position="702"/>
        <end position="773"/>
    </location>
</feature>
<dbReference type="OrthoDB" id="2020542at2759"/>
<feature type="transmembrane region" description="Helical" evidence="8">
    <location>
        <begin position="475"/>
        <end position="492"/>
    </location>
</feature>
<evidence type="ECO:0000259" key="9">
    <source>
        <dbReference type="Pfam" id="PF00324"/>
    </source>
</evidence>
<evidence type="ECO:0000256" key="5">
    <source>
        <dbReference type="ARBA" id="ARBA00022989"/>
    </source>
</evidence>
<dbReference type="InterPro" id="IPR004841">
    <property type="entry name" value="AA-permease/SLC12A_dom"/>
</dbReference>
<protein>
    <submittedName>
        <fullName evidence="11">Amino acid permease-domain-containing protein</fullName>
    </submittedName>
</protein>
<name>A0A835Z2U9_9STRA</name>
<dbReference type="FunFam" id="1.20.1740.10:FF:000013">
    <property type="entry name" value="Solute carrier family 12 member"/>
    <property type="match status" value="1"/>
</dbReference>
<feature type="transmembrane region" description="Helical" evidence="8">
    <location>
        <begin position="240"/>
        <end position="263"/>
    </location>
</feature>
<evidence type="ECO:0000256" key="7">
    <source>
        <dbReference type="SAM" id="MobiDB-lite"/>
    </source>
</evidence>
<evidence type="ECO:0000256" key="1">
    <source>
        <dbReference type="ARBA" id="ARBA00004141"/>
    </source>
</evidence>
<dbReference type="AlphaFoldDB" id="A0A835Z2U9"/>
<keyword evidence="4 8" id="KW-0812">Transmembrane</keyword>
<evidence type="ECO:0000313" key="12">
    <source>
        <dbReference type="Proteomes" id="UP000664859"/>
    </source>
</evidence>
<dbReference type="EMBL" id="JAFCMP010000114">
    <property type="protein sequence ID" value="KAG5186000.1"/>
    <property type="molecule type" value="Genomic_DNA"/>
</dbReference>
<keyword evidence="5 8" id="KW-1133">Transmembrane helix</keyword>
<evidence type="ECO:0000256" key="6">
    <source>
        <dbReference type="ARBA" id="ARBA00023136"/>
    </source>
</evidence>
<dbReference type="Pfam" id="PF03522">
    <property type="entry name" value="SLC12"/>
    <property type="match status" value="2"/>
</dbReference>
<feature type="transmembrane region" description="Helical" evidence="8">
    <location>
        <begin position="213"/>
        <end position="233"/>
    </location>
</feature>